<evidence type="ECO:0000313" key="2">
    <source>
        <dbReference type="EMBL" id="QTA92931.1"/>
    </source>
</evidence>
<keyword evidence="1" id="KW-1133">Transmembrane helix</keyword>
<keyword evidence="1" id="KW-0812">Transmembrane</keyword>
<name>A0A975BWA9_9BACT</name>
<dbReference type="Gene3D" id="3.20.20.370">
    <property type="entry name" value="Glycoside hydrolase/deacetylase"/>
    <property type="match status" value="1"/>
</dbReference>
<sequence>MAEKKEGTEKKPVLRTCFKRFVPGLPLLLLLAVLLGYISHCSFYAKKEPLAHNTPTFEIYPKEAVVPRTRIPKPGPLLPKVAIIIDDMGYDSVIAKKFIDLDAAITFSIFPYSPFQKKIIRMARAKGNDIMLHLPMEPMEYPVVDPGPGALLTSMSPEQIVSQLEKNLNTVPFIKGVNNHMGSRMTTVSNQMYQILSVLKKRGLFFIDSFTTMDSICKSSARLLQVPFAQRDVFLDHIQHPDVIRRQIKHLIRVANNYGEAVGIGHPHMVTYQILHEMLPLLRKKVRLVPASEVVHTIG</sequence>
<dbReference type="PANTHER" id="PTHR30105">
    <property type="entry name" value="UNCHARACTERIZED YIBQ-RELATED"/>
    <property type="match status" value="1"/>
</dbReference>
<dbReference type="EMBL" id="CP061800">
    <property type="protein sequence ID" value="QTA92931.1"/>
    <property type="molecule type" value="Genomic_DNA"/>
</dbReference>
<dbReference type="PANTHER" id="PTHR30105:SF2">
    <property type="entry name" value="DIVERGENT POLYSACCHARIDE DEACETYLASE SUPERFAMILY"/>
    <property type="match status" value="1"/>
</dbReference>
<reference evidence="2" key="1">
    <citation type="journal article" date="2021" name="Microb. Physiol.">
        <title>Proteogenomic Insights into the Physiology of Marine, Sulfate-Reducing, Filamentous Desulfonema limicola and Desulfonema magnum.</title>
        <authorList>
            <person name="Schnaars V."/>
            <person name="Wohlbrand L."/>
            <person name="Scheve S."/>
            <person name="Hinrichs C."/>
            <person name="Reinhardt R."/>
            <person name="Rabus R."/>
        </authorList>
    </citation>
    <scope>NUCLEOTIDE SEQUENCE</scope>
    <source>
        <strain evidence="2">4be13</strain>
    </source>
</reference>
<dbReference type="InterPro" id="IPR011330">
    <property type="entry name" value="Glyco_hydro/deAcase_b/a-brl"/>
</dbReference>
<protein>
    <submittedName>
        <fullName evidence="2">Divergent polysaccharide deacetylase</fullName>
    </submittedName>
</protein>
<accession>A0A975BWA9</accession>
<dbReference type="Proteomes" id="UP000663722">
    <property type="component" value="Chromosome"/>
</dbReference>
<dbReference type="GO" id="GO:0005975">
    <property type="term" value="P:carbohydrate metabolic process"/>
    <property type="evidence" value="ECO:0007669"/>
    <property type="project" value="InterPro"/>
</dbReference>
<evidence type="ECO:0000256" key="1">
    <source>
        <dbReference type="SAM" id="Phobius"/>
    </source>
</evidence>
<organism evidence="2 3">
    <name type="scientific">Desulfonema magnum</name>
    <dbReference type="NCBI Taxonomy" id="45655"/>
    <lineage>
        <taxon>Bacteria</taxon>
        <taxon>Pseudomonadati</taxon>
        <taxon>Thermodesulfobacteriota</taxon>
        <taxon>Desulfobacteria</taxon>
        <taxon>Desulfobacterales</taxon>
        <taxon>Desulfococcaceae</taxon>
        <taxon>Desulfonema</taxon>
    </lineage>
</organism>
<dbReference type="KEGG" id="dmm:dnm_090240"/>
<dbReference type="InterPro" id="IPR006837">
    <property type="entry name" value="Divergent_DAC"/>
</dbReference>
<feature type="transmembrane region" description="Helical" evidence="1">
    <location>
        <begin position="21"/>
        <end position="39"/>
    </location>
</feature>
<gene>
    <name evidence="2" type="ORF">dnm_090240</name>
</gene>
<dbReference type="RefSeq" id="WP_207680094.1">
    <property type="nucleotide sequence ID" value="NZ_CP061800.1"/>
</dbReference>
<proteinExistence type="predicted"/>
<keyword evidence="3" id="KW-1185">Reference proteome</keyword>
<dbReference type="Pfam" id="PF04748">
    <property type="entry name" value="Polysacc_deac_2"/>
    <property type="match status" value="1"/>
</dbReference>
<dbReference type="SUPFAM" id="SSF88713">
    <property type="entry name" value="Glycoside hydrolase/deacetylase"/>
    <property type="match status" value="1"/>
</dbReference>
<evidence type="ECO:0000313" key="3">
    <source>
        <dbReference type="Proteomes" id="UP000663722"/>
    </source>
</evidence>
<dbReference type="CDD" id="cd10936">
    <property type="entry name" value="CE4_DAC2"/>
    <property type="match status" value="1"/>
</dbReference>
<keyword evidence="1" id="KW-0472">Membrane</keyword>
<dbReference type="AlphaFoldDB" id="A0A975BWA9"/>